<accession>A0A5J4ZF61</accession>
<protein>
    <submittedName>
        <fullName evidence="2">Uncharacterized protein</fullName>
    </submittedName>
</protein>
<feature type="compositionally biased region" description="Low complexity" evidence="1">
    <location>
        <begin position="44"/>
        <end position="59"/>
    </location>
</feature>
<evidence type="ECO:0000256" key="1">
    <source>
        <dbReference type="SAM" id="MobiDB-lite"/>
    </source>
</evidence>
<dbReference type="EMBL" id="CM018052">
    <property type="protein sequence ID" value="KAA8516158.1"/>
    <property type="molecule type" value="Genomic_DNA"/>
</dbReference>
<dbReference type="AlphaFoldDB" id="A0A5J4ZF61"/>
<keyword evidence="3" id="KW-1185">Reference proteome</keyword>
<name>A0A5J4ZF61_9ASTE</name>
<reference evidence="2 3" key="1">
    <citation type="submission" date="2019-09" db="EMBL/GenBank/DDBJ databases">
        <title>A chromosome-level genome assembly of the Chinese tupelo Nyssa sinensis.</title>
        <authorList>
            <person name="Yang X."/>
            <person name="Kang M."/>
            <person name="Yang Y."/>
            <person name="Xiong H."/>
            <person name="Wang M."/>
            <person name="Zhang Z."/>
            <person name="Wang Z."/>
            <person name="Wu H."/>
            <person name="Ma T."/>
            <person name="Liu J."/>
            <person name="Xi Z."/>
        </authorList>
    </citation>
    <scope>NUCLEOTIDE SEQUENCE [LARGE SCALE GENOMIC DNA]</scope>
    <source>
        <strain evidence="2">J267</strain>
        <tissue evidence="2">Leaf</tissue>
    </source>
</reference>
<evidence type="ECO:0000313" key="2">
    <source>
        <dbReference type="EMBL" id="KAA8516158.1"/>
    </source>
</evidence>
<evidence type="ECO:0000313" key="3">
    <source>
        <dbReference type="Proteomes" id="UP000325577"/>
    </source>
</evidence>
<sequence length="86" mass="9735">MTKSRDRRVTEAGSVAVKTESNLQLDVTLLTQQTHSNLDRKLTPSSSFSSSSLSPFSNSRGYELAKTSTPSLCIYDLKRLRWWTCY</sequence>
<feature type="region of interest" description="Disordered" evidence="1">
    <location>
        <begin position="37"/>
        <end position="60"/>
    </location>
</feature>
<dbReference type="Proteomes" id="UP000325577">
    <property type="component" value="Linkage Group LG9"/>
</dbReference>
<organism evidence="2 3">
    <name type="scientific">Nyssa sinensis</name>
    <dbReference type="NCBI Taxonomy" id="561372"/>
    <lineage>
        <taxon>Eukaryota</taxon>
        <taxon>Viridiplantae</taxon>
        <taxon>Streptophyta</taxon>
        <taxon>Embryophyta</taxon>
        <taxon>Tracheophyta</taxon>
        <taxon>Spermatophyta</taxon>
        <taxon>Magnoliopsida</taxon>
        <taxon>eudicotyledons</taxon>
        <taxon>Gunneridae</taxon>
        <taxon>Pentapetalae</taxon>
        <taxon>asterids</taxon>
        <taxon>Cornales</taxon>
        <taxon>Nyssaceae</taxon>
        <taxon>Nyssa</taxon>
    </lineage>
</organism>
<gene>
    <name evidence="2" type="ORF">F0562_019337</name>
</gene>
<proteinExistence type="predicted"/>